<evidence type="ECO:0000256" key="5">
    <source>
        <dbReference type="ARBA" id="ARBA00022679"/>
    </source>
</evidence>
<evidence type="ECO:0000256" key="4">
    <source>
        <dbReference type="ARBA" id="ARBA00011738"/>
    </source>
</evidence>
<dbReference type="Proteomes" id="UP000603352">
    <property type="component" value="Unassembled WGS sequence"/>
</dbReference>
<comment type="similarity">
    <text evidence="3">Belongs to the NMT1/THI5 family.</text>
</comment>
<reference evidence="15" key="1">
    <citation type="journal article" date="2019" name="Int. J. Syst. Evol. Microbiol.">
        <title>The Global Catalogue of Microorganisms (GCM) 10K type strain sequencing project: providing services to taxonomists for standard genome sequencing and annotation.</title>
        <authorList>
            <consortium name="The Broad Institute Genomics Platform"/>
            <consortium name="The Broad Institute Genome Sequencing Center for Infectious Disease"/>
            <person name="Wu L."/>
            <person name="Ma J."/>
        </authorList>
    </citation>
    <scope>NUCLEOTIDE SEQUENCE [LARGE SCALE GENOMIC DNA]</scope>
    <source>
        <strain evidence="15">CGMCC 1.10188</strain>
    </source>
</reference>
<keyword evidence="15" id="KW-1185">Reference proteome</keyword>
<dbReference type="InterPro" id="IPR027939">
    <property type="entry name" value="NMT1/THI5"/>
</dbReference>
<evidence type="ECO:0000256" key="12">
    <source>
        <dbReference type="SAM" id="SignalP"/>
    </source>
</evidence>
<feature type="chain" id="PRO_5046494079" description="Thiamine pyrimidine synthase" evidence="12">
    <location>
        <begin position="19"/>
        <end position="344"/>
    </location>
</feature>
<dbReference type="SUPFAM" id="SSF53850">
    <property type="entry name" value="Periplasmic binding protein-like II"/>
    <property type="match status" value="1"/>
</dbReference>
<evidence type="ECO:0000256" key="3">
    <source>
        <dbReference type="ARBA" id="ARBA00009406"/>
    </source>
</evidence>
<organism evidence="14 15">
    <name type="scientific">Tistrella bauzanensis</name>
    <dbReference type="NCBI Taxonomy" id="657419"/>
    <lineage>
        <taxon>Bacteria</taxon>
        <taxon>Pseudomonadati</taxon>
        <taxon>Pseudomonadota</taxon>
        <taxon>Alphaproteobacteria</taxon>
        <taxon>Geminicoccales</taxon>
        <taxon>Geminicoccaceae</taxon>
        <taxon>Tistrella</taxon>
    </lineage>
</organism>
<evidence type="ECO:0000256" key="9">
    <source>
        <dbReference type="ARBA" id="ARBA00023004"/>
    </source>
</evidence>
<evidence type="ECO:0000256" key="8">
    <source>
        <dbReference type="ARBA" id="ARBA00022977"/>
    </source>
</evidence>
<comment type="subunit">
    <text evidence="4">Homodimer.</text>
</comment>
<evidence type="ECO:0000256" key="10">
    <source>
        <dbReference type="ARBA" id="ARBA00033171"/>
    </source>
</evidence>
<evidence type="ECO:0000256" key="2">
    <source>
        <dbReference type="ARBA" id="ARBA00004948"/>
    </source>
</evidence>
<comment type="caution">
    <text evidence="14">The sequence shown here is derived from an EMBL/GenBank/DDBJ whole genome shotgun (WGS) entry which is preliminary data.</text>
</comment>
<comment type="function">
    <text evidence="1">Responsible for the formation of the pyrimidine heterocycle in the thiamine biosynthesis pathway. Catalyzes the formation of hydroxymethylpyrimidine phosphate (HMP-P) from histidine and pyridoxal phosphate (PLP). The protein uses PLP and the active site histidine to form HMP-P, generating an inactive enzyme. The enzyme can only undergo a single turnover, which suggests it is a suicide enzyme.</text>
</comment>
<dbReference type="Pfam" id="PF09084">
    <property type="entry name" value="NMT1"/>
    <property type="match status" value="1"/>
</dbReference>
<dbReference type="PANTHER" id="PTHR31528">
    <property type="entry name" value="4-AMINO-5-HYDROXYMETHYL-2-METHYLPYRIMIDINE PHOSPHATE SYNTHASE THI11-RELATED"/>
    <property type="match status" value="1"/>
</dbReference>
<evidence type="ECO:0000256" key="1">
    <source>
        <dbReference type="ARBA" id="ARBA00003469"/>
    </source>
</evidence>
<keyword evidence="7" id="KW-0663">Pyridoxal phosphate</keyword>
<keyword evidence="5" id="KW-0808">Transferase</keyword>
<sequence length="344" mass="36690">MYMRIAKQGLLALGLAAAAVVGPLGGPLNGAAPANAAEAVSVRLKWLPQAQFAGFYVAKAKGFYEAEGLDMTINPGGPNLNAEALVASGADTFGLGSGTEAVLYARAKGLPLVCIGMSQQKTPFAFVARAASGIKTIEDFKGRKVATWFTGPQYTLYSVLAAAKIDQSELTIMPQPVTMAPFIDGQFDVATVTFYNELNTLKAQGIDDLTVFTPDDYGVTTQQDSFLVSEKVLAEKPELVQGFLNATLKGWKYAFEHKDEALDIVMAASEGLERGHQALMLDEIERLMVAGRAAEEGLGALDMASLEKVQADLISFGALKEPVDLKAAFNETVWEKVPASDKKL</sequence>
<accession>A0ABQ1IJX7</accession>
<evidence type="ECO:0000313" key="15">
    <source>
        <dbReference type="Proteomes" id="UP000603352"/>
    </source>
</evidence>
<evidence type="ECO:0000259" key="13">
    <source>
        <dbReference type="Pfam" id="PF09084"/>
    </source>
</evidence>
<keyword evidence="12" id="KW-0732">Signal</keyword>
<proteinExistence type="inferred from homology"/>
<dbReference type="EMBL" id="BMDZ01000027">
    <property type="protein sequence ID" value="GGB42755.1"/>
    <property type="molecule type" value="Genomic_DNA"/>
</dbReference>
<comment type="pathway">
    <text evidence="2">Cofactor biosynthesis; thiamine diphosphate biosynthesis.</text>
</comment>
<dbReference type="PANTHER" id="PTHR31528:SF1">
    <property type="entry name" value="4-AMINO-5-HYDROXYMETHYL-2-METHYLPYRIMIDINE PHOSPHATE SYNTHASE THI11-RELATED"/>
    <property type="match status" value="1"/>
</dbReference>
<dbReference type="RefSeq" id="WP_188578321.1">
    <property type="nucleotide sequence ID" value="NZ_BMDZ01000027.1"/>
</dbReference>
<dbReference type="InterPro" id="IPR015168">
    <property type="entry name" value="SsuA/THI5"/>
</dbReference>
<comment type="catalytic activity">
    <reaction evidence="11">
        <text>N(6)-(pyridoxal phosphate)-L-lysyl-[4-amino-5-hydroxymethyl-2-methylpyrimidine phosphate synthase] + L-histidyl-[4-amino-5-hydroxymethyl-2-methylpyrimidine phosphate synthase] + 2 Fe(3+) + 4 H2O = L-lysyl-[4-amino-5-hydroxymethyl-2-methylpyrimidine phosphate synthase] + (2S)-2-amino-5-hydroxy-4-oxopentanoyl-[4-amino-5-hydroxymethyl-2-methylpyrimidine phosphate synthase] + 4-amino-2-methyl-5-(phosphooxymethyl)pyrimidine + 3-oxopropanoate + 2 Fe(2+) + 2 H(+)</text>
        <dbReference type="Rhea" id="RHEA:65756"/>
        <dbReference type="Rhea" id="RHEA-COMP:16892"/>
        <dbReference type="Rhea" id="RHEA-COMP:16893"/>
        <dbReference type="Rhea" id="RHEA-COMP:16894"/>
        <dbReference type="Rhea" id="RHEA-COMP:16895"/>
        <dbReference type="ChEBI" id="CHEBI:15377"/>
        <dbReference type="ChEBI" id="CHEBI:15378"/>
        <dbReference type="ChEBI" id="CHEBI:29033"/>
        <dbReference type="ChEBI" id="CHEBI:29034"/>
        <dbReference type="ChEBI" id="CHEBI:29969"/>
        <dbReference type="ChEBI" id="CHEBI:29979"/>
        <dbReference type="ChEBI" id="CHEBI:33190"/>
        <dbReference type="ChEBI" id="CHEBI:58354"/>
        <dbReference type="ChEBI" id="CHEBI:143915"/>
        <dbReference type="ChEBI" id="CHEBI:157692"/>
    </reaction>
    <physiologicalReaction direction="left-to-right" evidence="11">
        <dbReference type="Rhea" id="RHEA:65757"/>
    </physiologicalReaction>
</comment>
<evidence type="ECO:0000256" key="7">
    <source>
        <dbReference type="ARBA" id="ARBA00022898"/>
    </source>
</evidence>
<dbReference type="Gene3D" id="3.40.190.10">
    <property type="entry name" value="Periplasmic binding protein-like II"/>
    <property type="match status" value="2"/>
</dbReference>
<evidence type="ECO:0000313" key="14">
    <source>
        <dbReference type="EMBL" id="GGB42755.1"/>
    </source>
</evidence>
<keyword evidence="9" id="KW-0408">Iron</keyword>
<gene>
    <name evidence="14" type="ORF">GCM10011505_25180</name>
</gene>
<feature type="domain" description="SsuA/THI5-like" evidence="13">
    <location>
        <begin position="50"/>
        <end position="261"/>
    </location>
</feature>
<feature type="signal peptide" evidence="12">
    <location>
        <begin position="1"/>
        <end position="18"/>
    </location>
</feature>
<keyword evidence="6" id="KW-0479">Metal-binding</keyword>
<protein>
    <recommendedName>
        <fullName evidence="10">Thiamine pyrimidine synthase</fullName>
    </recommendedName>
</protein>
<keyword evidence="8" id="KW-0784">Thiamine biosynthesis</keyword>
<name>A0ABQ1IJX7_9PROT</name>
<evidence type="ECO:0000256" key="6">
    <source>
        <dbReference type="ARBA" id="ARBA00022723"/>
    </source>
</evidence>
<evidence type="ECO:0000256" key="11">
    <source>
        <dbReference type="ARBA" id="ARBA00048179"/>
    </source>
</evidence>